<keyword evidence="3 6" id="KW-0808">Transferase</keyword>
<dbReference type="EMBL" id="DYWO01000203">
    <property type="protein sequence ID" value="HJF49517.1"/>
    <property type="molecule type" value="Genomic_DNA"/>
</dbReference>
<organism evidence="6 7">
    <name type="scientific">Brachybacterium paraconglomeratum</name>
    <dbReference type="NCBI Taxonomy" id="173362"/>
    <lineage>
        <taxon>Bacteria</taxon>
        <taxon>Bacillati</taxon>
        <taxon>Actinomycetota</taxon>
        <taxon>Actinomycetes</taxon>
        <taxon>Micrococcales</taxon>
        <taxon>Dermabacteraceae</taxon>
        <taxon>Brachybacterium</taxon>
    </lineage>
</organism>
<dbReference type="InterPro" id="IPR050103">
    <property type="entry name" value="Class-III_PLP-dep_AT"/>
</dbReference>
<dbReference type="PANTHER" id="PTHR11986:SF79">
    <property type="entry name" value="ACETYLORNITHINE AMINOTRANSFERASE, MITOCHONDRIAL"/>
    <property type="match status" value="1"/>
</dbReference>
<dbReference type="PROSITE" id="PS00600">
    <property type="entry name" value="AA_TRANSFER_CLASS_3"/>
    <property type="match status" value="1"/>
</dbReference>
<accession>A0A921GMG8</accession>
<dbReference type="InterPro" id="IPR015421">
    <property type="entry name" value="PyrdxlP-dep_Trfase_major"/>
</dbReference>
<proteinExistence type="inferred from homology"/>
<name>A0A921GMG8_9MICO</name>
<evidence type="ECO:0000313" key="6">
    <source>
        <dbReference type="EMBL" id="HJF49517.1"/>
    </source>
</evidence>
<comment type="cofactor">
    <cofactor evidence="1">
        <name>pyridoxal 5'-phosphate</name>
        <dbReference type="ChEBI" id="CHEBI:597326"/>
    </cofactor>
</comment>
<reference evidence="6" key="2">
    <citation type="submission" date="2021-09" db="EMBL/GenBank/DDBJ databases">
        <authorList>
            <person name="Gilroy R."/>
        </authorList>
    </citation>
    <scope>NUCLEOTIDE SEQUENCE</scope>
    <source>
        <strain evidence="6">1647</strain>
    </source>
</reference>
<evidence type="ECO:0000256" key="2">
    <source>
        <dbReference type="ARBA" id="ARBA00022576"/>
    </source>
</evidence>
<dbReference type="GO" id="GO:0003992">
    <property type="term" value="F:N2-acetyl-L-ornithine:2-oxoglutarate 5-aminotransferase activity"/>
    <property type="evidence" value="ECO:0007669"/>
    <property type="project" value="UniProtKB-EC"/>
</dbReference>
<evidence type="ECO:0000313" key="7">
    <source>
        <dbReference type="Proteomes" id="UP000775129"/>
    </source>
</evidence>
<dbReference type="PIRSF" id="PIRSF000521">
    <property type="entry name" value="Transaminase_4ab_Lys_Orn"/>
    <property type="match status" value="1"/>
</dbReference>
<dbReference type="SUPFAM" id="SSF53383">
    <property type="entry name" value="PLP-dependent transferases"/>
    <property type="match status" value="1"/>
</dbReference>
<dbReference type="CDD" id="cd00610">
    <property type="entry name" value="OAT_like"/>
    <property type="match status" value="1"/>
</dbReference>
<gene>
    <name evidence="6" type="ORF">K8W24_06915</name>
</gene>
<dbReference type="EC" id="2.6.1.11" evidence="6"/>
<dbReference type="NCBIfam" id="NF002874">
    <property type="entry name" value="PRK03244.1"/>
    <property type="match status" value="1"/>
</dbReference>
<dbReference type="Proteomes" id="UP000775129">
    <property type="component" value="Unassembled WGS sequence"/>
</dbReference>
<evidence type="ECO:0000256" key="5">
    <source>
        <dbReference type="RuleBase" id="RU003560"/>
    </source>
</evidence>
<keyword evidence="2 6" id="KW-0032">Aminotransferase</keyword>
<comment type="caution">
    <text evidence="6">The sequence shown here is derived from an EMBL/GenBank/DDBJ whole genome shotgun (WGS) entry which is preliminary data.</text>
</comment>
<dbReference type="GO" id="GO:0030170">
    <property type="term" value="F:pyridoxal phosphate binding"/>
    <property type="evidence" value="ECO:0007669"/>
    <property type="project" value="InterPro"/>
</dbReference>
<sequence length="356" mass="36880">GHAHPDVVAAMTKQAGTLVHVSNFFATPTQIELAERLLQLAQAPEGSGVFFTNSGTESNEAAFKIARRTGRPRILALEKSFHGRTMGALALTHKEAYRAPFEPLPGGVEFLPAGDVAALEAALAPGDVAALVLEPIQGEAGVLPLTEEYLRAARELTARHGALLILDEVQTGVGRTGEWFAHQAIGGLQPDVMTLAKGLGGGFPIGAVLTFGEHATGLLSPGQHGTTFGGNPLGAAVSLAVLGTLAEDGLLEKARTLGTQLQARILELAGRDPRITGVRGAGLLQGITLAAPIAPQVVVAALEHGFILNAANPSTLRLAPPLIITDEELGSFVEALPDLLYAAERAAAATTDEKRS</sequence>
<dbReference type="InterPro" id="IPR049704">
    <property type="entry name" value="Aminotrans_3_PPA_site"/>
</dbReference>
<dbReference type="InterPro" id="IPR015422">
    <property type="entry name" value="PyrdxlP-dep_Trfase_small"/>
</dbReference>
<dbReference type="InterPro" id="IPR005814">
    <property type="entry name" value="Aminotrans_3"/>
</dbReference>
<reference evidence="6" key="1">
    <citation type="journal article" date="2021" name="PeerJ">
        <title>Extensive microbial diversity within the chicken gut microbiome revealed by metagenomics and culture.</title>
        <authorList>
            <person name="Gilroy R."/>
            <person name="Ravi A."/>
            <person name="Getino M."/>
            <person name="Pursley I."/>
            <person name="Horton D.L."/>
            <person name="Alikhan N.F."/>
            <person name="Baker D."/>
            <person name="Gharbi K."/>
            <person name="Hall N."/>
            <person name="Watson M."/>
            <person name="Adriaenssens E.M."/>
            <person name="Foster-Nyarko E."/>
            <person name="Jarju S."/>
            <person name="Secka A."/>
            <person name="Antonio M."/>
            <person name="Oren A."/>
            <person name="Chaudhuri R.R."/>
            <person name="La Ragione R."/>
            <person name="Hildebrand F."/>
            <person name="Pallen M.J."/>
        </authorList>
    </citation>
    <scope>NUCLEOTIDE SEQUENCE</scope>
    <source>
        <strain evidence="6">1647</strain>
    </source>
</reference>
<dbReference type="FunFam" id="3.40.640.10:FF:000004">
    <property type="entry name" value="Acetylornithine aminotransferase"/>
    <property type="match status" value="1"/>
</dbReference>
<dbReference type="Gene3D" id="3.40.640.10">
    <property type="entry name" value="Type I PLP-dependent aspartate aminotransferase-like (Major domain)"/>
    <property type="match status" value="1"/>
</dbReference>
<dbReference type="PANTHER" id="PTHR11986">
    <property type="entry name" value="AMINOTRANSFERASE CLASS III"/>
    <property type="match status" value="1"/>
</dbReference>
<evidence type="ECO:0000256" key="4">
    <source>
        <dbReference type="ARBA" id="ARBA00022898"/>
    </source>
</evidence>
<dbReference type="GO" id="GO:0042802">
    <property type="term" value="F:identical protein binding"/>
    <property type="evidence" value="ECO:0007669"/>
    <property type="project" value="TreeGrafter"/>
</dbReference>
<evidence type="ECO:0000256" key="3">
    <source>
        <dbReference type="ARBA" id="ARBA00022679"/>
    </source>
</evidence>
<protein>
    <submittedName>
        <fullName evidence="6">Acetylornithine transaminase</fullName>
        <ecNumber evidence="6">2.6.1.11</ecNumber>
    </submittedName>
</protein>
<comment type="similarity">
    <text evidence="5">Belongs to the class-III pyridoxal-phosphate-dependent aminotransferase family.</text>
</comment>
<evidence type="ECO:0000256" key="1">
    <source>
        <dbReference type="ARBA" id="ARBA00001933"/>
    </source>
</evidence>
<dbReference type="InterPro" id="IPR015424">
    <property type="entry name" value="PyrdxlP-dep_Trfase"/>
</dbReference>
<feature type="non-terminal residue" evidence="6">
    <location>
        <position position="1"/>
    </location>
</feature>
<dbReference type="AlphaFoldDB" id="A0A921GMG8"/>
<keyword evidence="4 5" id="KW-0663">Pyridoxal phosphate</keyword>
<dbReference type="Pfam" id="PF00202">
    <property type="entry name" value="Aminotran_3"/>
    <property type="match status" value="1"/>
</dbReference>
<dbReference type="Gene3D" id="3.90.1150.10">
    <property type="entry name" value="Aspartate Aminotransferase, domain 1"/>
    <property type="match status" value="1"/>
</dbReference>